<feature type="compositionally biased region" description="Basic and acidic residues" evidence="1">
    <location>
        <begin position="7"/>
        <end position="19"/>
    </location>
</feature>
<evidence type="ECO:0000313" key="2">
    <source>
        <dbReference type="EMBL" id="KAK0468749.1"/>
    </source>
</evidence>
<sequence>MFAYRWESTRGELRGKDDAGGGNGNDGREVGQAELSETHLKGSGGRDYVRLRYLSIVGVARRHWHTLLLKGNGRSILFVHVTEVTCGGIAEAKRKGFMTQPETSSFGSHPFGPAFASIYMANSVLALNRQRYERMHSNAPGTSSISQIWGEVMTHSKCQPHRPADSSILTAPADEKEDYELEPAIKNEDLIDLVSEKKYHRLSSIKNLNRNPLASDYFCG</sequence>
<dbReference type="EMBL" id="JAUEPR010000067">
    <property type="protein sequence ID" value="KAK0468749.1"/>
    <property type="molecule type" value="Genomic_DNA"/>
</dbReference>
<comment type="caution">
    <text evidence="2">The sequence shown here is derived from an EMBL/GenBank/DDBJ whole genome shotgun (WGS) entry which is preliminary data.</text>
</comment>
<evidence type="ECO:0000313" key="3">
    <source>
        <dbReference type="Proteomes" id="UP001175227"/>
    </source>
</evidence>
<reference evidence="2" key="1">
    <citation type="submission" date="2023-06" db="EMBL/GenBank/DDBJ databases">
        <authorList>
            <consortium name="Lawrence Berkeley National Laboratory"/>
            <person name="Ahrendt S."/>
            <person name="Sahu N."/>
            <person name="Indic B."/>
            <person name="Wong-Bajracharya J."/>
            <person name="Merenyi Z."/>
            <person name="Ke H.-M."/>
            <person name="Monk M."/>
            <person name="Kocsube S."/>
            <person name="Drula E."/>
            <person name="Lipzen A."/>
            <person name="Balint B."/>
            <person name="Henrissat B."/>
            <person name="Andreopoulos B."/>
            <person name="Martin F.M."/>
            <person name="Harder C.B."/>
            <person name="Rigling D."/>
            <person name="Ford K.L."/>
            <person name="Foster G.D."/>
            <person name="Pangilinan J."/>
            <person name="Papanicolaou A."/>
            <person name="Barry K."/>
            <person name="LaButti K."/>
            <person name="Viragh M."/>
            <person name="Koriabine M."/>
            <person name="Yan M."/>
            <person name="Riley R."/>
            <person name="Champramary S."/>
            <person name="Plett K.L."/>
            <person name="Tsai I.J."/>
            <person name="Slot J."/>
            <person name="Sipos G."/>
            <person name="Plett J."/>
            <person name="Nagy L.G."/>
            <person name="Grigoriev I.V."/>
        </authorList>
    </citation>
    <scope>NUCLEOTIDE SEQUENCE</scope>
    <source>
        <strain evidence="2">ICMP 16352</strain>
    </source>
</reference>
<proteinExistence type="predicted"/>
<dbReference type="AlphaFoldDB" id="A0AA39U1C6"/>
<accession>A0AA39U1C6</accession>
<organism evidence="2 3">
    <name type="scientific">Armillaria novae-zelandiae</name>
    <dbReference type="NCBI Taxonomy" id="153914"/>
    <lineage>
        <taxon>Eukaryota</taxon>
        <taxon>Fungi</taxon>
        <taxon>Dikarya</taxon>
        <taxon>Basidiomycota</taxon>
        <taxon>Agaricomycotina</taxon>
        <taxon>Agaricomycetes</taxon>
        <taxon>Agaricomycetidae</taxon>
        <taxon>Agaricales</taxon>
        <taxon>Marasmiineae</taxon>
        <taxon>Physalacriaceae</taxon>
        <taxon>Armillaria</taxon>
    </lineage>
</organism>
<keyword evidence="3" id="KW-1185">Reference proteome</keyword>
<feature type="compositionally biased region" description="Basic and acidic residues" evidence="1">
    <location>
        <begin position="26"/>
        <end position="40"/>
    </location>
</feature>
<evidence type="ECO:0000256" key="1">
    <source>
        <dbReference type="SAM" id="MobiDB-lite"/>
    </source>
</evidence>
<gene>
    <name evidence="2" type="ORF">IW261DRAFT_1426161</name>
</gene>
<name>A0AA39U1C6_9AGAR</name>
<dbReference type="Proteomes" id="UP001175227">
    <property type="component" value="Unassembled WGS sequence"/>
</dbReference>
<feature type="region of interest" description="Disordered" evidence="1">
    <location>
        <begin position="1"/>
        <end position="42"/>
    </location>
</feature>
<protein>
    <submittedName>
        <fullName evidence="2">Uncharacterized protein</fullName>
    </submittedName>
</protein>